<protein>
    <submittedName>
        <fullName evidence="7">DNA-binding transcriptional regulator, LysR family</fullName>
    </submittedName>
</protein>
<organism evidence="7 8">
    <name type="scientific">Micromonospora echinaurantiaca</name>
    <dbReference type="NCBI Taxonomy" id="47857"/>
    <lineage>
        <taxon>Bacteria</taxon>
        <taxon>Bacillati</taxon>
        <taxon>Actinomycetota</taxon>
        <taxon>Actinomycetes</taxon>
        <taxon>Micromonosporales</taxon>
        <taxon>Micromonosporaceae</taxon>
        <taxon>Micromonospora</taxon>
    </lineage>
</organism>
<evidence type="ECO:0000313" key="8">
    <source>
        <dbReference type="Proteomes" id="UP000198217"/>
    </source>
</evidence>
<dbReference type="InterPro" id="IPR036388">
    <property type="entry name" value="WH-like_DNA-bd_sf"/>
</dbReference>
<reference evidence="7 8" key="1">
    <citation type="submission" date="2016-06" db="EMBL/GenBank/DDBJ databases">
        <authorList>
            <person name="Kjaerup R.B."/>
            <person name="Dalgaard T.S."/>
            <person name="Juul-Madsen H.R."/>
        </authorList>
    </citation>
    <scope>NUCLEOTIDE SEQUENCE [LARGE SCALE GENOMIC DNA]</scope>
    <source>
        <strain evidence="7 8">DSM 43904</strain>
    </source>
</reference>
<dbReference type="GO" id="GO:0003677">
    <property type="term" value="F:DNA binding"/>
    <property type="evidence" value="ECO:0007669"/>
    <property type="project" value="UniProtKB-KW"/>
</dbReference>
<feature type="region of interest" description="Disordered" evidence="5">
    <location>
        <begin position="1"/>
        <end position="20"/>
    </location>
</feature>
<comment type="similarity">
    <text evidence="1">Belongs to the LysR transcriptional regulatory family.</text>
</comment>
<dbReference type="PANTHER" id="PTHR30346">
    <property type="entry name" value="TRANSCRIPTIONAL DUAL REGULATOR HCAR-RELATED"/>
    <property type="match status" value="1"/>
</dbReference>
<gene>
    <name evidence="7" type="ORF">GA0070609_2710</name>
</gene>
<dbReference type="Pfam" id="PF03466">
    <property type="entry name" value="LysR_substrate"/>
    <property type="match status" value="1"/>
</dbReference>
<dbReference type="Gene3D" id="1.10.10.10">
    <property type="entry name" value="Winged helix-like DNA-binding domain superfamily/Winged helix DNA-binding domain"/>
    <property type="match status" value="1"/>
</dbReference>
<dbReference type="PRINTS" id="PR00039">
    <property type="entry name" value="HTHLYSR"/>
</dbReference>
<dbReference type="InterPro" id="IPR000847">
    <property type="entry name" value="LysR_HTH_N"/>
</dbReference>
<keyword evidence="3 7" id="KW-0238">DNA-binding</keyword>
<keyword evidence="4" id="KW-0804">Transcription</keyword>
<dbReference type="EMBL" id="LT607750">
    <property type="protein sequence ID" value="SCG52782.1"/>
    <property type="molecule type" value="Genomic_DNA"/>
</dbReference>
<dbReference type="Proteomes" id="UP000198217">
    <property type="component" value="Chromosome I"/>
</dbReference>
<keyword evidence="2" id="KW-0805">Transcription regulation</keyword>
<evidence type="ECO:0000256" key="2">
    <source>
        <dbReference type="ARBA" id="ARBA00023015"/>
    </source>
</evidence>
<dbReference type="PANTHER" id="PTHR30346:SF0">
    <property type="entry name" value="HCA OPERON TRANSCRIPTIONAL ACTIVATOR HCAR"/>
    <property type="match status" value="1"/>
</dbReference>
<dbReference type="Gene3D" id="3.40.190.290">
    <property type="match status" value="1"/>
</dbReference>
<keyword evidence="8" id="KW-1185">Reference proteome</keyword>
<accession>A0A1C5I385</accession>
<dbReference type="PROSITE" id="PS50931">
    <property type="entry name" value="HTH_LYSR"/>
    <property type="match status" value="1"/>
</dbReference>
<dbReference type="FunFam" id="1.10.10.10:FF:000001">
    <property type="entry name" value="LysR family transcriptional regulator"/>
    <property type="match status" value="1"/>
</dbReference>
<sequence length="334" mass="36286">MGSNNRRAGEPQPTLVPPYHPPVDIDAVRTLLAVADTGQFQEAAVDLRISQQAVSKRVANLERSLGVTLFTRTARGVRLTVDGQAFLPHARELLRAAERAAASVRPGDRALRVDVLNRRSAPAEALHRFYRAHPGIDLDVVTLPDANVEAAIEAVHAGEIDASFRAVPLPARELPDGILVERVLDDPLQLLVGAAHPLAAAATLTPDDLAGHRIWIPGIRPGAEWAAYYDELTEAFDLRIDAIGPNFGSAALLDAIADAADVATLVGSGDRHVWPATQDLRRIPLHGPTPVYPHSFVHRTDNRHPTLTALRRHLVATRPARPSDSWEPSWVGRR</sequence>
<dbReference type="AlphaFoldDB" id="A0A1C5I385"/>
<evidence type="ECO:0000313" key="7">
    <source>
        <dbReference type="EMBL" id="SCG52782.1"/>
    </source>
</evidence>
<evidence type="ECO:0000256" key="5">
    <source>
        <dbReference type="SAM" id="MobiDB-lite"/>
    </source>
</evidence>
<evidence type="ECO:0000256" key="1">
    <source>
        <dbReference type="ARBA" id="ARBA00009437"/>
    </source>
</evidence>
<evidence type="ECO:0000259" key="6">
    <source>
        <dbReference type="PROSITE" id="PS50931"/>
    </source>
</evidence>
<dbReference type="Pfam" id="PF00126">
    <property type="entry name" value="HTH_1"/>
    <property type="match status" value="1"/>
</dbReference>
<evidence type="ECO:0000256" key="4">
    <source>
        <dbReference type="ARBA" id="ARBA00023163"/>
    </source>
</evidence>
<dbReference type="InterPro" id="IPR005119">
    <property type="entry name" value="LysR_subst-bd"/>
</dbReference>
<dbReference type="GO" id="GO:0003700">
    <property type="term" value="F:DNA-binding transcription factor activity"/>
    <property type="evidence" value="ECO:0007669"/>
    <property type="project" value="InterPro"/>
</dbReference>
<evidence type="ECO:0000256" key="3">
    <source>
        <dbReference type="ARBA" id="ARBA00023125"/>
    </source>
</evidence>
<feature type="domain" description="HTH lysR-type" evidence="6">
    <location>
        <begin position="23"/>
        <end position="80"/>
    </location>
</feature>
<name>A0A1C5I385_9ACTN</name>
<dbReference type="SUPFAM" id="SSF53850">
    <property type="entry name" value="Periplasmic binding protein-like II"/>
    <property type="match status" value="1"/>
</dbReference>
<dbReference type="SUPFAM" id="SSF46785">
    <property type="entry name" value="Winged helix' DNA-binding domain"/>
    <property type="match status" value="1"/>
</dbReference>
<dbReference type="InterPro" id="IPR036390">
    <property type="entry name" value="WH_DNA-bd_sf"/>
</dbReference>
<dbReference type="GO" id="GO:0032993">
    <property type="term" value="C:protein-DNA complex"/>
    <property type="evidence" value="ECO:0007669"/>
    <property type="project" value="TreeGrafter"/>
</dbReference>
<proteinExistence type="inferred from homology"/>